<organism evidence="1 2">
    <name type="scientific">Halomonas binhaiensis</name>
    <dbReference type="NCBI Taxonomy" id="2562282"/>
    <lineage>
        <taxon>Bacteria</taxon>
        <taxon>Pseudomonadati</taxon>
        <taxon>Pseudomonadota</taxon>
        <taxon>Gammaproteobacteria</taxon>
        <taxon>Oceanospirillales</taxon>
        <taxon>Halomonadaceae</taxon>
        <taxon>Halomonas</taxon>
    </lineage>
</organism>
<protein>
    <submittedName>
        <fullName evidence="1">Transposase</fullName>
    </submittedName>
</protein>
<dbReference type="AlphaFoldDB" id="A0A856QPV4"/>
<gene>
    <name evidence="1" type="ORF">E4T21_10630</name>
</gene>
<dbReference type="RefSeq" id="WP_205423493.1">
    <property type="nucleotide sequence ID" value="NZ_CP038437.2"/>
</dbReference>
<proteinExistence type="predicted"/>
<keyword evidence="2" id="KW-1185">Reference proteome</keyword>
<dbReference type="EMBL" id="CP038437">
    <property type="protein sequence ID" value="QEM81960.2"/>
    <property type="molecule type" value="Genomic_DNA"/>
</dbReference>
<reference evidence="1" key="1">
    <citation type="submission" date="2021-02" db="EMBL/GenBank/DDBJ databases">
        <title>Strain Y2R2, a novel species of the genus Halomonas.</title>
        <authorList>
            <person name="Huang H."/>
        </authorList>
    </citation>
    <scope>NUCLEOTIDE SEQUENCE</scope>
    <source>
        <strain evidence="1">Y2R2</strain>
    </source>
</reference>
<dbReference type="KEGG" id="hbh:E4T21_10630"/>
<evidence type="ECO:0000313" key="2">
    <source>
        <dbReference type="Proteomes" id="UP000324285"/>
    </source>
</evidence>
<accession>A0A856QPV4</accession>
<sequence length="53" mass="6304">MSEFRCWYNHARPHQHLGGCTPAEVWEDRGKSTHAPQWISIWNGKINGWWFPP</sequence>
<evidence type="ECO:0000313" key="1">
    <source>
        <dbReference type="EMBL" id="QEM81960.2"/>
    </source>
</evidence>
<name>A0A856QPV4_9GAMM</name>
<dbReference type="Proteomes" id="UP000324285">
    <property type="component" value="Chromosome"/>
</dbReference>